<evidence type="ECO:0000256" key="1">
    <source>
        <dbReference type="SAM" id="MobiDB-lite"/>
    </source>
</evidence>
<feature type="region of interest" description="Disordered" evidence="1">
    <location>
        <begin position="1"/>
        <end position="23"/>
    </location>
</feature>
<proteinExistence type="predicted"/>
<sequence length="23" mass="2628">MQSSAEPQHQGHDFLREESKTGQ</sequence>
<evidence type="ECO:0000313" key="2">
    <source>
        <dbReference type="EMBL" id="JAH74600.1"/>
    </source>
</evidence>
<reference evidence="2" key="2">
    <citation type="journal article" date="2015" name="Fish Shellfish Immunol.">
        <title>Early steps in the European eel (Anguilla anguilla)-Vibrio vulnificus interaction in the gills: Role of the RtxA13 toxin.</title>
        <authorList>
            <person name="Callol A."/>
            <person name="Pajuelo D."/>
            <person name="Ebbesson L."/>
            <person name="Teles M."/>
            <person name="MacKenzie S."/>
            <person name="Amaro C."/>
        </authorList>
    </citation>
    <scope>NUCLEOTIDE SEQUENCE</scope>
</reference>
<name>A0A0E9VAV3_ANGAN</name>
<dbReference type="EMBL" id="GBXM01033977">
    <property type="protein sequence ID" value="JAH74600.1"/>
    <property type="molecule type" value="Transcribed_RNA"/>
</dbReference>
<protein>
    <submittedName>
        <fullName evidence="2">Uncharacterized protein</fullName>
    </submittedName>
</protein>
<organism evidence="2">
    <name type="scientific">Anguilla anguilla</name>
    <name type="common">European freshwater eel</name>
    <name type="synonym">Muraena anguilla</name>
    <dbReference type="NCBI Taxonomy" id="7936"/>
    <lineage>
        <taxon>Eukaryota</taxon>
        <taxon>Metazoa</taxon>
        <taxon>Chordata</taxon>
        <taxon>Craniata</taxon>
        <taxon>Vertebrata</taxon>
        <taxon>Euteleostomi</taxon>
        <taxon>Actinopterygii</taxon>
        <taxon>Neopterygii</taxon>
        <taxon>Teleostei</taxon>
        <taxon>Anguilliformes</taxon>
        <taxon>Anguillidae</taxon>
        <taxon>Anguilla</taxon>
    </lineage>
</organism>
<feature type="compositionally biased region" description="Basic and acidic residues" evidence="1">
    <location>
        <begin position="9"/>
        <end position="23"/>
    </location>
</feature>
<reference evidence="2" key="1">
    <citation type="submission" date="2014-11" db="EMBL/GenBank/DDBJ databases">
        <authorList>
            <person name="Amaro Gonzalez C."/>
        </authorList>
    </citation>
    <scope>NUCLEOTIDE SEQUENCE</scope>
</reference>
<accession>A0A0E9VAV3</accession>
<dbReference type="AlphaFoldDB" id="A0A0E9VAV3"/>